<dbReference type="OrthoDB" id="9810548at2"/>
<sequence length="227" mass="24707">MSDGITLGRTPVVRESLDRKAANRLRDAIVTGSLAPGTRLTEMAIAADLGLSRGTIRAALHRLASEGLVVQHMYSSWQVVPLSSHDAWELYTLRASLEGLAGQLTAQKMNAQTEKSISQAFTELIAASNNNSPAELADADLNLHRTIVAASGHRRLIQHYQQVETQLRLYIGSVNGLLPSPQDVAAEHRNIVESILAGNAQQAEKELRDHSLFYGNKLVALLDSHCE</sequence>
<organism evidence="5 6">
    <name type="scientific">Borborobacter arsenicus</name>
    <dbReference type="NCBI Taxonomy" id="1851146"/>
    <lineage>
        <taxon>Bacteria</taxon>
        <taxon>Pseudomonadati</taxon>
        <taxon>Pseudomonadota</taxon>
        <taxon>Alphaproteobacteria</taxon>
        <taxon>Hyphomicrobiales</taxon>
        <taxon>Phyllobacteriaceae</taxon>
        <taxon>Borborobacter</taxon>
    </lineage>
</organism>
<dbReference type="SUPFAM" id="SSF48008">
    <property type="entry name" value="GntR ligand-binding domain-like"/>
    <property type="match status" value="1"/>
</dbReference>
<proteinExistence type="predicted"/>
<evidence type="ECO:0000259" key="4">
    <source>
        <dbReference type="PROSITE" id="PS50949"/>
    </source>
</evidence>
<protein>
    <submittedName>
        <fullName evidence="5">GntR family transcriptional regulator</fullName>
    </submittedName>
</protein>
<dbReference type="InterPro" id="IPR036390">
    <property type="entry name" value="WH_DNA-bd_sf"/>
</dbReference>
<dbReference type="InterPro" id="IPR000524">
    <property type="entry name" value="Tscrpt_reg_HTH_GntR"/>
</dbReference>
<reference evidence="5 6" key="1">
    <citation type="submission" date="2018-11" db="EMBL/GenBank/DDBJ databases">
        <title>Pseudaminobacter arsenicus sp. nov., an arsenic-resistant bacterium isolated from arsenic-rich aquifers.</title>
        <authorList>
            <person name="Mu Y."/>
        </authorList>
    </citation>
    <scope>NUCLEOTIDE SEQUENCE [LARGE SCALE GENOMIC DNA]</scope>
    <source>
        <strain evidence="5 6">CB3</strain>
    </source>
</reference>
<name>A0A432VBK1_9HYPH</name>
<dbReference type="AlphaFoldDB" id="A0A432VBK1"/>
<evidence type="ECO:0000256" key="1">
    <source>
        <dbReference type="ARBA" id="ARBA00023015"/>
    </source>
</evidence>
<keyword evidence="3" id="KW-0804">Transcription</keyword>
<dbReference type="SMART" id="SM00895">
    <property type="entry name" value="FCD"/>
    <property type="match status" value="1"/>
</dbReference>
<dbReference type="InterPro" id="IPR036388">
    <property type="entry name" value="WH-like_DNA-bd_sf"/>
</dbReference>
<evidence type="ECO:0000313" key="5">
    <source>
        <dbReference type="EMBL" id="RUM99514.1"/>
    </source>
</evidence>
<dbReference type="PANTHER" id="PTHR43537">
    <property type="entry name" value="TRANSCRIPTIONAL REGULATOR, GNTR FAMILY"/>
    <property type="match status" value="1"/>
</dbReference>
<dbReference type="PROSITE" id="PS50949">
    <property type="entry name" value="HTH_GNTR"/>
    <property type="match status" value="1"/>
</dbReference>
<evidence type="ECO:0000256" key="2">
    <source>
        <dbReference type="ARBA" id="ARBA00023125"/>
    </source>
</evidence>
<dbReference type="RefSeq" id="WP_128625754.1">
    <property type="nucleotide sequence ID" value="NZ_RKST01000001.1"/>
</dbReference>
<dbReference type="Gene3D" id="1.10.10.10">
    <property type="entry name" value="Winged helix-like DNA-binding domain superfamily/Winged helix DNA-binding domain"/>
    <property type="match status" value="1"/>
</dbReference>
<dbReference type="PRINTS" id="PR00035">
    <property type="entry name" value="HTHGNTR"/>
</dbReference>
<feature type="domain" description="HTH gntR-type" evidence="4">
    <location>
        <begin position="15"/>
        <end position="82"/>
    </location>
</feature>
<comment type="caution">
    <text evidence="5">The sequence shown here is derived from an EMBL/GenBank/DDBJ whole genome shotgun (WGS) entry which is preliminary data.</text>
</comment>
<dbReference type="GO" id="GO:0003700">
    <property type="term" value="F:DNA-binding transcription factor activity"/>
    <property type="evidence" value="ECO:0007669"/>
    <property type="project" value="InterPro"/>
</dbReference>
<dbReference type="EMBL" id="RKST01000001">
    <property type="protein sequence ID" value="RUM99514.1"/>
    <property type="molecule type" value="Genomic_DNA"/>
</dbReference>
<evidence type="ECO:0000313" key="6">
    <source>
        <dbReference type="Proteomes" id="UP000281647"/>
    </source>
</evidence>
<keyword evidence="6" id="KW-1185">Reference proteome</keyword>
<accession>A0A432VBK1</accession>
<dbReference type="Pfam" id="PF00392">
    <property type="entry name" value="GntR"/>
    <property type="match status" value="1"/>
</dbReference>
<dbReference type="InterPro" id="IPR011711">
    <property type="entry name" value="GntR_C"/>
</dbReference>
<dbReference type="Pfam" id="PF07729">
    <property type="entry name" value="FCD"/>
    <property type="match status" value="1"/>
</dbReference>
<dbReference type="PANTHER" id="PTHR43537:SF24">
    <property type="entry name" value="GLUCONATE OPERON TRANSCRIPTIONAL REPRESSOR"/>
    <property type="match status" value="1"/>
</dbReference>
<dbReference type="GO" id="GO:0003677">
    <property type="term" value="F:DNA binding"/>
    <property type="evidence" value="ECO:0007669"/>
    <property type="project" value="UniProtKB-KW"/>
</dbReference>
<dbReference type="Gene3D" id="1.20.120.530">
    <property type="entry name" value="GntR ligand-binding domain-like"/>
    <property type="match status" value="1"/>
</dbReference>
<keyword evidence="1" id="KW-0805">Transcription regulation</keyword>
<dbReference type="SMART" id="SM00345">
    <property type="entry name" value="HTH_GNTR"/>
    <property type="match status" value="1"/>
</dbReference>
<keyword evidence="2" id="KW-0238">DNA-binding</keyword>
<evidence type="ECO:0000256" key="3">
    <source>
        <dbReference type="ARBA" id="ARBA00023163"/>
    </source>
</evidence>
<dbReference type="InterPro" id="IPR008920">
    <property type="entry name" value="TF_FadR/GntR_C"/>
</dbReference>
<dbReference type="SUPFAM" id="SSF46785">
    <property type="entry name" value="Winged helix' DNA-binding domain"/>
    <property type="match status" value="1"/>
</dbReference>
<gene>
    <name evidence="5" type="ORF">EET67_01010</name>
</gene>
<dbReference type="Proteomes" id="UP000281647">
    <property type="component" value="Unassembled WGS sequence"/>
</dbReference>
<dbReference type="CDD" id="cd07377">
    <property type="entry name" value="WHTH_GntR"/>
    <property type="match status" value="1"/>
</dbReference>